<dbReference type="SUPFAM" id="SSF54826">
    <property type="entry name" value="Enolase N-terminal domain-like"/>
    <property type="match status" value="1"/>
</dbReference>
<feature type="domain" description="Mandelate racemase/muconate lactonizing enzyme C-terminal" evidence="4">
    <location>
        <begin position="145"/>
        <end position="266"/>
    </location>
</feature>
<keyword evidence="6" id="KW-1185">Reference proteome</keyword>
<dbReference type="PANTHER" id="PTHR48073:SF2">
    <property type="entry name" value="O-SUCCINYLBENZOATE SYNTHASE"/>
    <property type="match status" value="1"/>
</dbReference>
<protein>
    <submittedName>
        <fullName evidence="5">L-alanine-DL-glutamate epimerase-like enolase superfamily enzyme</fullName>
    </submittedName>
</protein>
<evidence type="ECO:0000256" key="3">
    <source>
        <dbReference type="ARBA" id="ARBA00023235"/>
    </source>
</evidence>
<dbReference type="GO" id="GO:0046872">
    <property type="term" value="F:metal ion binding"/>
    <property type="evidence" value="ECO:0007669"/>
    <property type="project" value="UniProtKB-KW"/>
</dbReference>
<dbReference type="InterPro" id="IPR036849">
    <property type="entry name" value="Enolase-like_C_sf"/>
</dbReference>
<dbReference type="InterPro" id="IPR013342">
    <property type="entry name" value="Mandelate_racemase_C"/>
</dbReference>
<sequence length="408" mass="45997">MPKNAIVSEVKTLSCSNSWRNYHFLKVTTEDGIVGWSEFDENFGSPGVANVINQIGHRMIGQSAMHHEHLREDLRNATRPGSGGVVGQALGAIENALLDVKARTLDVPCHVLLGGKVRDKIRVYWSHCVSYRARTEHYTPGIVDVAGVQQIAHEVGEKGFTALKTNVFHYDEEDRISGWSPGFGRPHDPARNVERKTLKDLRRHLEIMREAAGPDIDILLDLNFNGRTEGYLKFLREIEDLDLFWVEIDTLDPKALAYIRSHSRHPISSCETLIGLQQFLPFFREQAVDVAIIDTPWNGVWQSLKIAAAAEAYEVNVACHNFYGHLCTMMNAHFSAVVPNMRIMETDIDRIAWDAELFTHLPEYKDGYLILSDRPGWGTEPNEVALRAYPPLETVGPARKTPLPRLSI</sequence>
<dbReference type="CDD" id="cd03316">
    <property type="entry name" value="MR_like"/>
    <property type="match status" value="1"/>
</dbReference>
<dbReference type="RefSeq" id="WP_183449917.1">
    <property type="nucleotide sequence ID" value="NZ_JACHWB010000002.1"/>
</dbReference>
<dbReference type="SFLD" id="SFLDS00001">
    <property type="entry name" value="Enolase"/>
    <property type="match status" value="1"/>
</dbReference>
<dbReference type="SFLD" id="SFLDG00179">
    <property type="entry name" value="mandelate_racemase"/>
    <property type="match status" value="1"/>
</dbReference>
<dbReference type="InterPro" id="IPR013341">
    <property type="entry name" value="Mandelate_racemase_N_dom"/>
</dbReference>
<evidence type="ECO:0000313" key="5">
    <source>
        <dbReference type="EMBL" id="MBB3019140.1"/>
    </source>
</evidence>
<proteinExistence type="inferred from homology"/>
<name>A0A7W4VLW6_9HYPH</name>
<gene>
    <name evidence="5" type="ORF">FHR70_002194</name>
</gene>
<keyword evidence="3" id="KW-0413">Isomerase</keyword>
<accession>A0A7W4VLW6</accession>
<dbReference type="Gene3D" id="3.20.20.120">
    <property type="entry name" value="Enolase-like C-terminal domain"/>
    <property type="match status" value="1"/>
</dbReference>
<evidence type="ECO:0000256" key="1">
    <source>
        <dbReference type="ARBA" id="ARBA00008031"/>
    </source>
</evidence>
<comment type="caution">
    <text evidence="5">The sequence shown here is derived from an EMBL/GenBank/DDBJ whole genome shotgun (WGS) entry which is preliminary data.</text>
</comment>
<evidence type="ECO:0000256" key="2">
    <source>
        <dbReference type="ARBA" id="ARBA00022723"/>
    </source>
</evidence>
<dbReference type="InterPro" id="IPR029017">
    <property type="entry name" value="Enolase-like_N"/>
</dbReference>
<evidence type="ECO:0000313" key="6">
    <source>
        <dbReference type="Proteomes" id="UP000532010"/>
    </source>
</evidence>
<dbReference type="GO" id="GO:0016854">
    <property type="term" value="F:racemase and epimerase activity"/>
    <property type="evidence" value="ECO:0007669"/>
    <property type="project" value="UniProtKB-ARBA"/>
</dbReference>
<keyword evidence="2" id="KW-0479">Metal-binding</keyword>
<dbReference type="Gene3D" id="3.30.390.10">
    <property type="entry name" value="Enolase-like, N-terminal domain"/>
    <property type="match status" value="1"/>
</dbReference>
<dbReference type="GO" id="GO:0006518">
    <property type="term" value="P:peptide metabolic process"/>
    <property type="evidence" value="ECO:0007669"/>
    <property type="project" value="UniProtKB-ARBA"/>
</dbReference>
<evidence type="ECO:0000259" key="4">
    <source>
        <dbReference type="SMART" id="SM00922"/>
    </source>
</evidence>
<reference evidence="5 6" key="1">
    <citation type="submission" date="2020-08" db="EMBL/GenBank/DDBJ databases">
        <title>The Agave Microbiome: Exploring the role of microbial communities in plant adaptations to desert environments.</title>
        <authorList>
            <person name="Partida-Martinez L.P."/>
        </authorList>
    </citation>
    <scope>NUCLEOTIDE SEQUENCE [LARGE SCALE GENOMIC DNA]</scope>
    <source>
        <strain evidence="5 6">AT3.9</strain>
    </source>
</reference>
<comment type="similarity">
    <text evidence="1">Belongs to the mandelate racemase/muconate lactonizing enzyme family.</text>
</comment>
<organism evidence="5 6">
    <name type="scientific">Microvirga lupini</name>
    <dbReference type="NCBI Taxonomy" id="420324"/>
    <lineage>
        <taxon>Bacteria</taxon>
        <taxon>Pseudomonadati</taxon>
        <taxon>Pseudomonadota</taxon>
        <taxon>Alphaproteobacteria</taxon>
        <taxon>Hyphomicrobiales</taxon>
        <taxon>Methylobacteriaceae</taxon>
        <taxon>Microvirga</taxon>
    </lineage>
</organism>
<dbReference type="InterPro" id="IPR029065">
    <property type="entry name" value="Enolase_C-like"/>
</dbReference>
<dbReference type="Proteomes" id="UP000532010">
    <property type="component" value="Unassembled WGS sequence"/>
</dbReference>
<dbReference type="SMART" id="SM00922">
    <property type="entry name" value="MR_MLE"/>
    <property type="match status" value="1"/>
</dbReference>
<dbReference type="EMBL" id="JACHWB010000002">
    <property type="protein sequence ID" value="MBB3019140.1"/>
    <property type="molecule type" value="Genomic_DNA"/>
</dbReference>
<dbReference type="Pfam" id="PF13378">
    <property type="entry name" value="MR_MLE_C"/>
    <property type="match status" value="1"/>
</dbReference>
<dbReference type="SUPFAM" id="SSF51604">
    <property type="entry name" value="Enolase C-terminal domain-like"/>
    <property type="match status" value="1"/>
</dbReference>
<dbReference type="Pfam" id="PF02746">
    <property type="entry name" value="MR_MLE_N"/>
    <property type="match status" value="1"/>
</dbReference>
<dbReference type="PANTHER" id="PTHR48073">
    <property type="entry name" value="O-SUCCINYLBENZOATE SYNTHASE-RELATED"/>
    <property type="match status" value="1"/>
</dbReference>
<dbReference type="AlphaFoldDB" id="A0A7W4VLW6"/>